<protein>
    <submittedName>
        <fullName evidence="1">Uncharacterized protein</fullName>
    </submittedName>
</protein>
<dbReference type="AlphaFoldDB" id="A0A420HBS4"/>
<feature type="non-terminal residue" evidence="1">
    <location>
        <position position="72"/>
    </location>
</feature>
<name>A0A420HBS4_9PEZI</name>
<reference evidence="1 2" key="1">
    <citation type="journal article" date="2018" name="BMC Genomics">
        <title>Comparative genome analyses reveal sequence features reflecting distinct modes of host-adaptation between dicot and monocot powdery mildew.</title>
        <authorList>
            <person name="Wu Y."/>
            <person name="Ma X."/>
            <person name="Pan Z."/>
            <person name="Kale S.D."/>
            <person name="Song Y."/>
            <person name="King H."/>
            <person name="Zhang Q."/>
            <person name="Presley C."/>
            <person name="Deng X."/>
            <person name="Wei C.I."/>
            <person name="Xiao S."/>
        </authorList>
    </citation>
    <scope>NUCLEOTIDE SEQUENCE [LARGE SCALE GENOMIC DNA]</scope>
    <source>
        <strain evidence="1">UMSG3</strain>
    </source>
</reference>
<accession>A0A420HBS4</accession>
<comment type="caution">
    <text evidence="1">The sequence shown here is derived from an EMBL/GenBank/DDBJ whole genome shotgun (WGS) entry which is preliminary data.</text>
</comment>
<evidence type="ECO:0000313" key="2">
    <source>
        <dbReference type="Proteomes" id="UP000283383"/>
    </source>
</evidence>
<organism evidence="1 2">
    <name type="scientific">Golovinomyces cichoracearum</name>
    <dbReference type="NCBI Taxonomy" id="62708"/>
    <lineage>
        <taxon>Eukaryota</taxon>
        <taxon>Fungi</taxon>
        <taxon>Dikarya</taxon>
        <taxon>Ascomycota</taxon>
        <taxon>Pezizomycotina</taxon>
        <taxon>Leotiomycetes</taxon>
        <taxon>Erysiphales</taxon>
        <taxon>Erysiphaceae</taxon>
        <taxon>Golovinomyces</taxon>
    </lineage>
</organism>
<proteinExistence type="predicted"/>
<dbReference type="Proteomes" id="UP000283383">
    <property type="component" value="Unassembled WGS sequence"/>
</dbReference>
<gene>
    <name evidence="1" type="ORF">GcM3_206036</name>
</gene>
<dbReference type="EMBL" id="MCBQ01020601">
    <property type="protein sequence ID" value="RKF54894.1"/>
    <property type="molecule type" value="Genomic_DNA"/>
</dbReference>
<keyword evidence="2" id="KW-1185">Reference proteome</keyword>
<sequence>MDPIHITKGKASERCSREDTDVYELAEEEDAPKKVFSAVEETLQILRLEIDAFNPSLETYRELLVEAIATIE</sequence>
<evidence type="ECO:0000313" key="1">
    <source>
        <dbReference type="EMBL" id="RKF54894.1"/>
    </source>
</evidence>